<reference evidence="3 4" key="1">
    <citation type="journal article" date="2013" name="Genome Announc.">
        <title>Complete genome sequence of Simiduia agarivorans SA1(T), a marine bacterium able to degrade a variety of polysaccharides.</title>
        <authorList>
            <person name="Lin S.Y."/>
            <person name="Shieh W.Y."/>
            <person name="Chen J.S."/>
            <person name="Tang S.L."/>
        </authorList>
    </citation>
    <scope>NUCLEOTIDE SEQUENCE [LARGE SCALE GENOMIC DNA]</scope>
    <source>
        <strain evidence="4">DSM 21679 / JCM 13881 / BCRC 17597 / SA1</strain>
    </source>
</reference>
<dbReference type="KEGG" id="saga:M5M_05010"/>
<accession>K4KGK5</accession>
<evidence type="ECO:0000313" key="4">
    <source>
        <dbReference type="Proteomes" id="UP000000466"/>
    </source>
</evidence>
<evidence type="ECO:0000256" key="1">
    <source>
        <dbReference type="SAM" id="Coils"/>
    </source>
</evidence>
<dbReference type="RefSeq" id="WP_015046382.1">
    <property type="nucleotide sequence ID" value="NC_018868.3"/>
</dbReference>
<sequence>MLKKAVLALAIGSVTLASHAATPSSEELYELIKQQQAQIEALKAKLEKTDKKVAVAEQDLGAKIEATAEAVEQSAAAGAASKTSIGGYGELHLNRLNGIDGASDKNEIDFHRFVLFFGHQFNDKVRFYSEFELEHALAGDGKPGEVELEQAYIEWDFAQNHSLQSGVFLIPVGILNETHEPDTFYGVERNNVEKNIIPTTWWEGGLNFKGELAEGLTYNAAGHSGLYLADGKYKIRDGRQKVASAPADTFAYTGRIKYTGVPGLELAATLNYQDDMMQGEDRLGQGKLDALLFEAHAVYQSANGFGLRALYAQWDLNSQINDVAAGADEQYGWYIEPSFRINENWGTFARYSMWDNQAGSSADTEYGEWSLGVNYWIAPNAVLKADIVSEEVPTGKDRREGFNLGVGYSF</sequence>
<feature type="chain" id="PRO_5003878294" evidence="2">
    <location>
        <begin position="21"/>
        <end position="410"/>
    </location>
</feature>
<evidence type="ECO:0000256" key="2">
    <source>
        <dbReference type="SAM" id="SignalP"/>
    </source>
</evidence>
<dbReference type="HOGENOM" id="CLU_041653_0_0_6"/>
<keyword evidence="2" id="KW-0732">Signal</keyword>
<proteinExistence type="predicted"/>
<dbReference type="eggNOG" id="COG3203">
    <property type="taxonomic scope" value="Bacteria"/>
</dbReference>
<dbReference type="SUPFAM" id="SSF56935">
    <property type="entry name" value="Porins"/>
    <property type="match status" value="1"/>
</dbReference>
<gene>
    <name evidence="3" type="ordered locus">M5M_05010</name>
</gene>
<dbReference type="EMBL" id="CP003746">
    <property type="protein sequence ID" value="AFU98209.1"/>
    <property type="molecule type" value="Genomic_DNA"/>
</dbReference>
<dbReference type="Gene3D" id="2.40.160.10">
    <property type="entry name" value="Porin"/>
    <property type="match status" value="1"/>
</dbReference>
<dbReference type="Proteomes" id="UP000000466">
    <property type="component" value="Chromosome"/>
</dbReference>
<organism evidence="3 4">
    <name type="scientific">Simiduia agarivorans (strain DSM 21679 / JCM 13881 / BCRC 17597 / SA1)</name>
    <dbReference type="NCBI Taxonomy" id="1117647"/>
    <lineage>
        <taxon>Bacteria</taxon>
        <taxon>Pseudomonadati</taxon>
        <taxon>Pseudomonadota</taxon>
        <taxon>Gammaproteobacteria</taxon>
        <taxon>Cellvibrionales</taxon>
        <taxon>Cellvibrionaceae</taxon>
        <taxon>Simiduia</taxon>
    </lineage>
</organism>
<dbReference type="STRING" id="1117647.M5M_05010"/>
<protein>
    <submittedName>
        <fullName evidence="3">Phosphate-selective porin O and P</fullName>
    </submittedName>
</protein>
<feature type="signal peptide" evidence="2">
    <location>
        <begin position="1"/>
        <end position="20"/>
    </location>
</feature>
<dbReference type="InterPro" id="IPR010870">
    <property type="entry name" value="Porin_O/P"/>
</dbReference>
<feature type="coiled-coil region" evidence="1">
    <location>
        <begin position="25"/>
        <end position="59"/>
    </location>
</feature>
<dbReference type="Pfam" id="PF07396">
    <property type="entry name" value="Porin_O_P"/>
    <property type="match status" value="1"/>
</dbReference>
<keyword evidence="4" id="KW-1185">Reference proteome</keyword>
<keyword evidence="1" id="KW-0175">Coiled coil</keyword>
<evidence type="ECO:0000313" key="3">
    <source>
        <dbReference type="EMBL" id="AFU98209.1"/>
    </source>
</evidence>
<dbReference type="InterPro" id="IPR023614">
    <property type="entry name" value="Porin_dom_sf"/>
</dbReference>
<name>K4KGK5_SIMAS</name>
<dbReference type="AlphaFoldDB" id="K4KGK5"/>
<dbReference type="OrthoDB" id="9768080at2"/>